<name>A0A3N0Y8Z5_ANAGA</name>
<reference evidence="1 2" key="1">
    <citation type="submission" date="2018-10" db="EMBL/GenBank/DDBJ databases">
        <title>Genome assembly for a Yunnan-Guizhou Plateau 3E fish, Anabarilius grahami (Regan), and its evolutionary and genetic applications.</title>
        <authorList>
            <person name="Jiang W."/>
        </authorList>
    </citation>
    <scope>NUCLEOTIDE SEQUENCE [LARGE SCALE GENOMIC DNA]</scope>
    <source>
        <strain evidence="1">AG-KIZ</strain>
        <tissue evidence="1">Muscle</tissue>
    </source>
</reference>
<proteinExistence type="predicted"/>
<sequence length="285" mass="30801">MGELWTLGIVTCCVTLFVEEIETIEENIVEVFAVVVDVLVLFEEIRFVGVLVGGVSKLVENVGEDVPVEIAVGVVDMLLPVGVLWTLGIVTCCVTLFVAEIEGVAENFAEVVSILVDMLVLEKEIRLVDFMVGGVVEIEGVAENFVEVVSILVDMLVLEDEIRLVDFMVGGVLEIEGAAEKTLEVVAVVVDILTFEEEIRLNGVIVGFVVGGSGMLLENVDEGVLAEIVVNESVDIRVTVEELWTADVVLGDTSMLVDDVVVASVLKDCVVMWPQFSSQQNTLIS</sequence>
<dbReference type="AlphaFoldDB" id="A0A3N0Y8Z5"/>
<organism evidence="1 2">
    <name type="scientific">Anabarilius grahami</name>
    <name type="common">Kanglang fish</name>
    <name type="synonym">Barilius grahami</name>
    <dbReference type="NCBI Taxonomy" id="495550"/>
    <lineage>
        <taxon>Eukaryota</taxon>
        <taxon>Metazoa</taxon>
        <taxon>Chordata</taxon>
        <taxon>Craniata</taxon>
        <taxon>Vertebrata</taxon>
        <taxon>Euteleostomi</taxon>
        <taxon>Actinopterygii</taxon>
        <taxon>Neopterygii</taxon>
        <taxon>Teleostei</taxon>
        <taxon>Ostariophysi</taxon>
        <taxon>Cypriniformes</taxon>
        <taxon>Xenocyprididae</taxon>
        <taxon>Xenocypridinae</taxon>
        <taxon>Xenocypridinae incertae sedis</taxon>
        <taxon>Anabarilius</taxon>
    </lineage>
</organism>
<evidence type="ECO:0000313" key="2">
    <source>
        <dbReference type="Proteomes" id="UP000281406"/>
    </source>
</evidence>
<accession>A0A3N0Y8Z5</accession>
<keyword evidence="2" id="KW-1185">Reference proteome</keyword>
<evidence type="ECO:0000313" key="1">
    <source>
        <dbReference type="EMBL" id="ROL42230.1"/>
    </source>
</evidence>
<gene>
    <name evidence="1" type="ORF">DPX16_7907</name>
</gene>
<dbReference type="Proteomes" id="UP000281406">
    <property type="component" value="Unassembled WGS sequence"/>
</dbReference>
<comment type="caution">
    <text evidence="1">The sequence shown here is derived from an EMBL/GenBank/DDBJ whole genome shotgun (WGS) entry which is preliminary data.</text>
</comment>
<protein>
    <submittedName>
        <fullName evidence="1">Uncharacterized protein</fullName>
    </submittedName>
</protein>
<dbReference type="EMBL" id="RJVU01050164">
    <property type="protein sequence ID" value="ROL42230.1"/>
    <property type="molecule type" value="Genomic_DNA"/>
</dbReference>